<organism evidence="1 2">
    <name type="scientific">Hyphomicrobium sulfonivorans</name>
    <dbReference type="NCBI Taxonomy" id="121290"/>
    <lineage>
        <taxon>Bacteria</taxon>
        <taxon>Pseudomonadati</taxon>
        <taxon>Pseudomonadota</taxon>
        <taxon>Alphaproteobacteria</taxon>
        <taxon>Hyphomicrobiales</taxon>
        <taxon>Hyphomicrobiaceae</taxon>
        <taxon>Hyphomicrobium</taxon>
    </lineage>
</organism>
<gene>
    <name evidence="1" type="ORF">APY04_3180</name>
</gene>
<proteinExistence type="predicted"/>
<dbReference type="Proteomes" id="UP000059074">
    <property type="component" value="Unassembled WGS sequence"/>
</dbReference>
<dbReference type="EMBL" id="LMTR01000089">
    <property type="protein sequence ID" value="KWT64708.1"/>
    <property type="molecule type" value="Genomic_DNA"/>
</dbReference>
<sequence>MPHPVDEMHAALLAAAQAGNLEDLREPLEWNEMMPETAAGADEHPIDHWRKTSADGSGHEILRVLASILELPPAELPLGKDIENNIIYVWPYLAEADLANLTATQASDLERLVGAEKAQTMRTDKKWSWWRLTIGADGTWHSFKKTH</sequence>
<dbReference type="PATRIC" id="fig|121290.4.peg.3637"/>
<protein>
    <submittedName>
        <fullName evidence="1">Uncharacterized protein</fullName>
    </submittedName>
</protein>
<accession>A0A125NTW1</accession>
<keyword evidence="2" id="KW-1185">Reference proteome</keyword>
<dbReference type="STRING" id="121290.APY04_3180"/>
<comment type="caution">
    <text evidence="1">The sequence shown here is derived from an EMBL/GenBank/DDBJ whole genome shotgun (WGS) entry which is preliminary data.</text>
</comment>
<name>A0A125NTW1_HYPSL</name>
<evidence type="ECO:0000313" key="1">
    <source>
        <dbReference type="EMBL" id="KWT64708.1"/>
    </source>
</evidence>
<reference evidence="1 2" key="1">
    <citation type="submission" date="2015-10" db="EMBL/GenBank/DDBJ databases">
        <title>Transcriptomic analysis of a linuron degrading triple-species bacterial consortium.</title>
        <authorList>
            <person name="Albers P."/>
        </authorList>
    </citation>
    <scope>NUCLEOTIDE SEQUENCE [LARGE SCALE GENOMIC DNA]</scope>
    <source>
        <strain evidence="1 2">WDL6</strain>
    </source>
</reference>
<evidence type="ECO:0000313" key="2">
    <source>
        <dbReference type="Proteomes" id="UP000059074"/>
    </source>
</evidence>
<dbReference type="AlphaFoldDB" id="A0A125NTW1"/>